<name>A0A396HRH0_MEDTR</name>
<evidence type="ECO:0000313" key="3">
    <source>
        <dbReference type="Proteomes" id="UP000265566"/>
    </source>
</evidence>
<comment type="caution">
    <text evidence="2">The sequence shown here is derived from an EMBL/GenBank/DDBJ whole genome shotgun (WGS) entry which is preliminary data.</text>
</comment>
<dbReference type="PANTHER" id="PTHR47489">
    <property type="entry name" value="ACYL-COA N-ACYLTRANSFERASES (NAT) SUPERFAMILY PROTEIN"/>
    <property type="match status" value="1"/>
</dbReference>
<dbReference type="OrthoDB" id="2017234at2759"/>
<feature type="domain" description="N-acetyltransferase" evidence="1">
    <location>
        <begin position="202"/>
        <end position="284"/>
    </location>
</feature>
<dbReference type="GO" id="GO:0009507">
    <property type="term" value="C:chloroplast"/>
    <property type="evidence" value="ECO:0007669"/>
    <property type="project" value="EnsemblPlants"/>
</dbReference>
<protein>
    <submittedName>
        <fullName evidence="2">Putative transcription regulator GNAT family</fullName>
    </submittedName>
</protein>
<evidence type="ECO:0000313" key="2">
    <source>
        <dbReference type="EMBL" id="RHN55101.1"/>
    </source>
</evidence>
<dbReference type="PANTHER" id="PTHR47489:SF2">
    <property type="entry name" value="GCN5-RELATED N-ACETYLTRANSFERASE 5, CHLOROPLASTIC"/>
    <property type="match status" value="1"/>
</dbReference>
<accession>A0A396HRH0</accession>
<dbReference type="Gene3D" id="3.40.630.30">
    <property type="match status" value="1"/>
</dbReference>
<dbReference type="EMBL" id="PSQE01000005">
    <property type="protein sequence ID" value="RHN55101.1"/>
    <property type="molecule type" value="Genomic_DNA"/>
</dbReference>
<dbReference type="AlphaFoldDB" id="A0A396HRH0"/>
<evidence type="ECO:0000259" key="1">
    <source>
        <dbReference type="Pfam" id="PF00583"/>
    </source>
</evidence>
<dbReference type="Gramene" id="rna30229">
    <property type="protein sequence ID" value="RHN55101.1"/>
    <property type="gene ID" value="gene30229"/>
</dbReference>
<dbReference type="CDD" id="cd04301">
    <property type="entry name" value="NAT_SF"/>
    <property type="match status" value="1"/>
</dbReference>
<dbReference type="SUPFAM" id="SSF55729">
    <property type="entry name" value="Acyl-CoA N-acyltransferases (Nat)"/>
    <property type="match status" value="1"/>
</dbReference>
<sequence>MNMMPCYSSSSHYPNHHRPPINAETILFNPTMAATLSLSFSSLDPHNHNRFNIITAKTTRRNFSFTPPLPHNKPPHFKLFSTSSSSQSQTLTDSFLKPGKFLTNTELTTLHHLSTYLYTHTLKSGTVWVRVMRDSEVDAIVCLLANSFAESMMFPKGYINVLRFLVKQYLIERRSLMPHMATLIAFYKGSGVNGDGEEEEMQLAGTVEISFNVYGANSTLPSPDPPKDKPYICNMAVDKSLRRRGIGWHLLKASEELISRMSSSGEVYLHCRMIDEAPFNMYTKADYKIVTTDSILVLLLLQRRKHLMCKKLPLINMPSETDVPFSNDYE</sequence>
<gene>
    <name evidence="2" type="ORF">MtrunA17_Chr5g0414031</name>
</gene>
<reference evidence="3" key="1">
    <citation type="journal article" date="2018" name="Nat. Plants">
        <title>Whole-genome landscape of Medicago truncatula symbiotic genes.</title>
        <authorList>
            <person name="Pecrix Y."/>
            <person name="Staton S.E."/>
            <person name="Sallet E."/>
            <person name="Lelandais-Briere C."/>
            <person name="Moreau S."/>
            <person name="Carrere S."/>
            <person name="Blein T."/>
            <person name="Jardinaud M.F."/>
            <person name="Latrasse D."/>
            <person name="Zouine M."/>
            <person name="Zahm M."/>
            <person name="Kreplak J."/>
            <person name="Mayjonade B."/>
            <person name="Satge C."/>
            <person name="Perez M."/>
            <person name="Cauet S."/>
            <person name="Marande W."/>
            <person name="Chantry-Darmon C."/>
            <person name="Lopez-Roques C."/>
            <person name="Bouchez O."/>
            <person name="Berard A."/>
            <person name="Debelle F."/>
            <person name="Munos S."/>
            <person name="Bendahmane A."/>
            <person name="Berges H."/>
            <person name="Niebel A."/>
            <person name="Buitink J."/>
            <person name="Frugier F."/>
            <person name="Benhamed M."/>
            <person name="Crespi M."/>
            <person name="Gouzy J."/>
            <person name="Gamas P."/>
        </authorList>
    </citation>
    <scope>NUCLEOTIDE SEQUENCE [LARGE SCALE GENOMIC DNA]</scope>
    <source>
        <strain evidence="3">cv. Jemalong A17</strain>
    </source>
</reference>
<proteinExistence type="predicted"/>
<dbReference type="InterPro" id="IPR000182">
    <property type="entry name" value="GNAT_dom"/>
</dbReference>
<dbReference type="Pfam" id="PF00583">
    <property type="entry name" value="Acetyltransf_1"/>
    <property type="match status" value="1"/>
</dbReference>
<organism evidence="2 3">
    <name type="scientific">Medicago truncatula</name>
    <name type="common">Barrel medic</name>
    <name type="synonym">Medicago tribuloides</name>
    <dbReference type="NCBI Taxonomy" id="3880"/>
    <lineage>
        <taxon>Eukaryota</taxon>
        <taxon>Viridiplantae</taxon>
        <taxon>Streptophyta</taxon>
        <taxon>Embryophyta</taxon>
        <taxon>Tracheophyta</taxon>
        <taxon>Spermatophyta</taxon>
        <taxon>Magnoliopsida</taxon>
        <taxon>eudicotyledons</taxon>
        <taxon>Gunneridae</taxon>
        <taxon>Pentapetalae</taxon>
        <taxon>rosids</taxon>
        <taxon>fabids</taxon>
        <taxon>Fabales</taxon>
        <taxon>Fabaceae</taxon>
        <taxon>Papilionoideae</taxon>
        <taxon>50 kb inversion clade</taxon>
        <taxon>NPAAA clade</taxon>
        <taxon>Hologalegina</taxon>
        <taxon>IRL clade</taxon>
        <taxon>Trifolieae</taxon>
        <taxon>Medicago</taxon>
    </lineage>
</organism>
<dbReference type="Proteomes" id="UP000265566">
    <property type="component" value="Chromosome 5"/>
</dbReference>
<dbReference type="GO" id="GO:0008080">
    <property type="term" value="F:N-acetyltransferase activity"/>
    <property type="evidence" value="ECO:0007669"/>
    <property type="project" value="EnsemblPlants"/>
</dbReference>
<dbReference type="InterPro" id="IPR016181">
    <property type="entry name" value="Acyl_CoA_acyltransferase"/>
</dbReference>